<evidence type="ECO:0000256" key="1">
    <source>
        <dbReference type="ARBA" id="ARBA00023015"/>
    </source>
</evidence>
<dbReference type="Pfam" id="PF12802">
    <property type="entry name" value="MarR_2"/>
    <property type="match status" value="1"/>
</dbReference>
<evidence type="ECO:0000256" key="2">
    <source>
        <dbReference type="ARBA" id="ARBA00023125"/>
    </source>
</evidence>
<dbReference type="PANTHER" id="PTHR38465">
    <property type="entry name" value="HTH-TYPE TRANSCRIPTIONAL REGULATOR MJ1563-RELATED"/>
    <property type="match status" value="1"/>
</dbReference>
<dbReference type="EMBL" id="RKHR01000005">
    <property type="protein sequence ID" value="ROS00250.1"/>
    <property type="molecule type" value="Genomic_DNA"/>
</dbReference>
<keyword evidence="7" id="KW-1185">Reference proteome</keyword>
<keyword evidence="3 4" id="KW-0804">Transcription</keyword>
<dbReference type="SUPFAM" id="SSF46785">
    <property type="entry name" value="Winged helix' DNA-binding domain"/>
    <property type="match status" value="1"/>
</dbReference>
<dbReference type="CDD" id="cd00090">
    <property type="entry name" value="HTH_ARSR"/>
    <property type="match status" value="1"/>
</dbReference>
<accession>A0A3N2DKB8</accession>
<dbReference type="InterPro" id="IPR026282">
    <property type="entry name" value="MJ1563"/>
</dbReference>
<evidence type="ECO:0000313" key="6">
    <source>
        <dbReference type="EMBL" id="ROS00250.1"/>
    </source>
</evidence>
<dbReference type="InterPro" id="IPR036388">
    <property type="entry name" value="WH-like_DNA-bd_sf"/>
</dbReference>
<dbReference type="GO" id="GO:0003700">
    <property type="term" value="F:DNA-binding transcription factor activity"/>
    <property type="evidence" value="ECO:0007669"/>
    <property type="project" value="InterPro"/>
</dbReference>
<dbReference type="InterPro" id="IPR000835">
    <property type="entry name" value="HTH_MarR-typ"/>
</dbReference>
<evidence type="ECO:0000313" key="7">
    <source>
        <dbReference type="Proteomes" id="UP000275394"/>
    </source>
</evidence>
<comment type="similarity">
    <text evidence="4">Belongs to the GbsR family.</text>
</comment>
<sequence>MEITPLMERYILHWGEMGTRWGVNRTVSQIHALLYLNVKPMPADEIASLLSVARSNVSTSIKELQSWGLIERSSVLGDRRDHFSAKGDCWHMLLTIVEERKRREIDPILTMLRQCELEMSEDEATPESVKQQIREMSHFVSTLTAWYEQISTLPQATLMKLFAMGAKVARFIPSVSRSSK</sequence>
<dbReference type="PIRSF" id="PIRSF006707">
    <property type="entry name" value="MJ1563"/>
    <property type="match status" value="1"/>
</dbReference>
<reference evidence="6 7" key="1">
    <citation type="submission" date="2018-11" db="EMBL/GenBank/DDBJ databases">
        <title>Genomic Encyclopedia of Type Strains, Phase IV (KMG-IV): sequencing the most valuable type-strain genomes for metagenomic binning, comparative biology and taxonomic classification.</title>
        <authorList>
            <person name="Goeker M."/>
        </authorList>
    </citation>
    <scope>NUCLEOTIDE SEQUENCE [LARGE SCALE GENOMIC DNA]</scope>
    <source>
        <strain evidence="6 7">DSM 100316</strain>
    </source>
</reference>
<evidence type="ECO:0000256" key="3">
    <source>
        <dbReference type="ARBA" id="ARBA00023163"/>
    </source>
</evidence>
<comment type="caution">
    <text evidence="6">The sequence shown here is derived from an EMBL/GenBank/DDBJ whole genome shotgun (WGS) entry which is preliminary data.</text>
</comment>
<proteinExistence type="inferred from homology"/>
<evidence type="ECO:0000256" key="4">
    <source>
        <dbReference type="PIRNR" id="PIRNR006707"/>
    </source>
</evidence>
<dbReference type="RefSeq" id="WP_123713223.1">
    <property type="nucleotide sequence ID" value="NZ_RKHR01000005.1"/>
</dbReference>
<dbReference type="PANTHER" id="PTHR38465:SF1">
    <property type="entry name" value="HTH-TYPE TRANSCRIPTIONAL REGULATOR MJ1563-RELATED"/>
    <property type="match status" value="1"/>
</dbReference>
<keyword evidence="1 4" id="KW-0805">Transcription regulation</keyword>
<organism evidence="6 7">
    <name type="scientific">Sinobacterium caligoides</name>
    <dbReference type="NCBI Taxonomy" id="933926"/>
    <lineage>
        <taxon>Bacteria</taxon>
        <taxon>Pseudomonadati</taxon>
        <taxon>Pseudomonadota</taxon>
        <taxon>Gammaproteobacteria</taxon>
        <taxon>Cellvibrionales</taxon>
        <taxon>Spongiibacteraceae</taxon>
        <taxon>Sinobacterium</taxon>
    </lineage>
</organism>
<name>A0A3N2DKB8_9GAMM</name>
<keyword evidence="2 4" id="KW-0238">DNA-binding</keyword>
<dbReference type="Proteomes" id="UP000275394">
    <property type="component" value="Unassembled WGS sequence"/>
</dbReference>
<gene>
    <name evidence="6" type="ORF">EDC56_2888</name>
</gene>
<dbReference type="GO" id="GO:0003677">
    <property type="term" value="F:DNA binding"/>
    <property type="evidence" value="ECO:0007669"/>
    <property type="project" value="UniProtKB-UniRule"/>
</dbReference>
<evidence type="ECO:0000259" key="5">
    <source>
        <dbReference type="Pfam" id="PF12802"/>
    </source>
</evidence>
<feature type="domain" description="HTH marR-type" evidence="5">
    <location>
        <begin position="22"/>
        <end position="80"/>
    </location>
</feature>
<dbReference type="InterPro" id="IPR036390">
    <property type="entry name" value="WH_DNA-bd_sf"/>
</dbReference>
<protein>
    <recommendedName>
        <fullName evidence="4">HTH-type transcriptional regulator</fullName>
    </recommendedName>
</protein>
<dbReference type="InterPro" id="IPR052362">
    <property type="entry name" value="HTH-GbsR_regulator"/>
</dbReference>
<dbReference type="Gene3D" id="1.10.10.10">
    <property type="entry name" value="Winged helix-like DNA-binding domain superfamily/Winged helix DNA-binding domain"/>
    <property type="match status" value="1"/>
</dbReference>
<dbReference type="InterPro" id="IPR011991">
    <property type="entry name" value="ArsR-like_HTH"/>
</dbReference>
<dbReference type="AlphaFoldDB" id="A0A3N2DKB8"/>
<dbReference type="OrthoDB" id="9792628at2"/>